<name>A0ABV7UT27_9GAMM</name>
<proteinExistence type="predicted"/>
<keyword evidence="3" id="KW-1185">Reference proteome</keyword>
<dbReference type="EMBL" id="JBHRYF010000006">
    <property type="protein sequence ID" value="MFC3659996.1"/>
    <property type="molecule type" value="Genomic_DNA"/>
</dbReference>
<sequence>MKMTFALAAILLSISFVADAQDCDWQVSRKIDPMTDKEQCLISSSSAAISLFADKDSISFVTGSVYSRHGGSDGLRVRIDENTAISISPRGRSTSNFEEDARNALREIFTGARLRTSYLDYPSNKSGDAQICNLPELLADCGAPLERLKDTRSQAEIIRDMTR</sequence>
<feature type="chain" id="PRO_5046830978" evidence="1">
    <location>
        <begin position="21"/>
        <end position="163"/>
    </location>
</feature>
<reference evidence="3" key="1">
    <citation type="journal article" date="2019" name="Int. J. Syst. Evol. Microbiol.">
        <title>The Global Catalogue of Microorganisms (GCM) 10K type strain sequencing project: providing services to taxonomists for standard genome sequencing and annotation.</title>
        <authorList>
            <consortium name="The Broad Institute Genomics Platform"/>
            <consortium name="The Broad Institute Genome Sequencing Center for Infectious Disease"/>
            <person name="Wu L."/>
            <person name="Ma J."/>
        </authorList>
    </citation>
    <scope>NUCLEOTIDE SEQUENCE [LARGE SCALE GENOMIC DNA]</scope>
    <source>
        <strain evidence="3">KCTC 42211</strain>
    </source>
</reference>
<keyword evidence="1" id="KW-0732">Signal</keyword>
<feature type="signal peptide" evidence="1">
    <location>
        <begin position="1"/>
        <end position="20"/>
    </location>
</feature>
<organism evidence="2 3">
    <name type="scientific">Luteimonas notoginsengisoli</name>
    <dbReference type="NCBI Taxonomy" id="1578200"/>
    <lineage>
        <taxon>Bacteria</taxon>
        <taxon>Pseudomonadati</taxon>
        <taxon>Pseudomonadota</taxon>
        <taxon>Gammaproteobacteria</taxon>
        <taxon>Lysobacterales</taxon>
        <taxon>Lysobacteraceae</taxon>
        <taxon>Luteimonas</taxon>
    </lineage>
</organism>
<evidence type="ECO:0000313" key="2">
    <source>
        <dbReference type="EMBL" id="MFC3659996.1"/>
    </source>
</evidence>
<evidence type="ECO:0000256" key="1">
    <source>
        <dbReference type="SAM" id="SignalP"/>
    </source>
</evidence>
<evidence type="ECO:0000313" key="3">
    <source>
        <dbReference type="Proteomes" id="UP001595724"/>
    </source>
</evidence>
<accession>A0ABV7UT27</accession>
<dbReference type="Proteomes" id="UP001595724">
    <property type="component" value="Unassembled WGS sequence"/>
</dbReference>
<protein>
    <submittedName>
        <fullName evidence="2">Uncharacterized protein</fullName>
    </submittedName>
</protein>
<comment type="caution">
    <text evidence="2">The sequence shown here is derived from an EMBL/GenBank/DDBJ whole genome shotgun (WGS) entry which is preliminary data.</text>
</comment>
<gene>
    <name evidence="2" type="ORF">ACFOM9_07930</name>
</gene>